<proteinExistence type="predicted"/>
<dbReference type="RefSeq" id="WP_413277640.1">
    <property type="nucleotide sequence ID" value="NZ_JBHFNT010000100.1"/>
</dbReference>
<dbReference type="Proteomes" id="UP001576780">
    <property type="component" value="Unassembled WGS sequence"/>
</dbReference>
<evidence type="ECO:0000313" key="2">
    <source>
        <dbReference type="Proteomes" id="UP001576780"/>
    </source>
</evidence>
<reference evidence="1 2" key="1">
    <citation type="submission" date="2024-09" db="EMBL/GenBank/DDBJ databases">
        <title>Floridaenema gen nov. (Aerosakkonemataceae, Aerosakkonematales ord. nov., Cyanobacteria) from benthic tropical and subtropical fresh waters, with the description of four new species.</title>
        <authorList>
            <person name="Moretto J.A."/>
            <person name="Berthold D.E."/>
            <person name="Lefler F.W."/>
            <person name="Huang I.-S."/>
            <person name="Laughinghouse H. IV."/>
        </authorList>
    </citation>
    <scope>NUCLEOTIDE SEQUENCE [LARGE SCALE GENOMIC DNA]</scope>
    <source>
        <strain evidence="1 2">BLCC-F167</strain>
    </source>
</reference>
<accession>A0ABV4WJH8</accession>
<gene>
    <name evidence="1" type="ORF">ACE1CA_11875</name>
</gene>
<comment type="caution">
    <text evidence="1">The sequence shown here is derived from an EMBL/GenBank/DDBJ whole genome shotgun (WGS) entry which is preliminary data.</text>
</comment>
<organism evidence="1 2">
    <name type="scientific">Floridaenema evergladense BLCC-F167</name>
    <dbReference type="NCBI Taxonomy" id="3153639"/>
    <lineage>
        <taxon>Bacteria</taxon>
        <taxon>Bacillati</taxon>
        <taxon>Cyanobacteriota</taxon>
        <taxon>Cyanophyceae</taxon>
        <taxon>Oscillatoriophycideae</taxon>
        <taxon>Aerosakkonematales</taxon>
        <taxon>Aerosakkonemataceae</taxon>
        <taxon>Floridanema</taxon>
        <taxon>Floridanema evergladense</taxon>
    </lineage>
</organism>
<protein>
    <submittedName>
        <fullName evidence="1">Uncharacterized protein</fullName>
    </submittedName>
</protein>
<dbReference type="EMBL" id="JBHFNT010000100">
    <property type="protein sequence ID" value="MFB2835219.1"/>
    <property type="molecule type" value="Genomic_DNA"/>
</dbReference>
<evidence type="ECO:0000313" key="1">
    <source>
        <dbReference type="EMBL" id="MFB2835219.1"/>
    </source>
</evidence>
<keyword evidence="2" id="KW-1185">Reference proteome</keyword>
<sequence length="93" mass="10388">MEAKKQEFLQLIDRAIGLSEKMEGTTPNSTEKLNTLVSELQRIKANVMSDRLQPSEGTITLGLAREVADWVEPLNSPLLDAVGAIELYYQQQL</sequence>
<name>A0ABV4WJH8_9CYAN</name>